<dbReference type="EMBL" id="LAZR01045872">
    <property type="protein sequence ID" value="KKK97836.1"/>
    <property type="molecule type" value="Genomic_DNA"/>
</dbReference>
<name>A0A0F9CMF6_9ZZZZ</name>
<gene>
    <name evidence="1" type="ORF">LCGC14_2648760</name>
</gene>
<accession>A0A0F9CMF6</accession>
<dbReference type="AlphaFoldDB" id="A0A0F9CMF6"/>
<sequence>MSGGSYSGFAAGIDKGIEITGVFGYGDNTDATPYIDSGDAVADNPSQSASATTLNVTDGTAFAIGQTIRVGSEQEYITAIATNALTVERAMNGTDGAIHLKDVTINIMRYPRTITQACLITSMRAWKRKDTAYQDIIGGGPLGTVITSKGIDPDVAETIMQYRVYKL</sequence>
<evidence type="ECO:0000313" key="1">
    <source>
        <dbReference type="EMBL" id="KKK97836.1"/>
    </source>
</evidence>
<reference evidence="1" key="1">
    <citation type="journal article" date="2015" name="Nature">
        <title>Complex archaea that bridge the gap between prokaryotes and eukaryotes.</title>
        <authorList>
            <person name="Spang A."/>
            <person name="Saw J.H."/>
            <person name="Jorgensen S.L."/>
            <person name="Zaremba-Niedzwiedzka K."/>
            <person name="Martijn J."/>
            <person name="Lind A.E."/>
            <person name="van Eijk R."/>
            <person name="Schleper C."/>
            <person name="Guy L."/>
            <person name="Ettema T.J."/>
        </authorList>
    </citation>
    <scope>NUCLEOTIDE SEQUENCE</scope>
</reference>
<comment type="caution">
    <text evidence="1">The sequence shown here is derived from an EMBL/GenBank/DDBJ whole genome shotgun (WGS) entry which is preliminary data.</text>
</comment>
<proteinExistence type="predicted"/>
<protein>
    <submittedName>
        <fullName evidence="1">Uncharacterized protein</fullName>
    </submittedName>
</protein>
<organism evidence="1">
    <name type="scientific">marine sediment metagenome</name>
    <dbReference type="NCBI Taxonomy" id="412755"/>
    <lineage>
        <taxon>unclassified sequences</taxon>
        <taxon>metagenomes</taxon>
        <taxon>ecological metagenomes</taxon>
    </lineage>
</organism>